<feature type="region of interest" description="Disordered" evidence="4">
    <location>
        <begin position="1"/>
        <end position="51"/>
    </location>
</feature>
<evidence type="ECO:0000313" key="7">
    <source>
        <dbReference type="Proteomes" id="UP000009038"/>
    </source>
</evidence>
<evidence type="ECO:0000256" key="1">
    <source>
        <dbReference type="ARBA" id="ARBA00023015"/>
    </source>
</evidence>
<feature type="domain" description="Xylanolytic transcriptional activator regulatory" evidence="5">
    <location>
        <begin position="301"/>
        <end position="484"/>
    </location>
</feature>
<name>G3Y1T2_ASPNA</name>
<sequence>MDGGSDSQPVTAKLRASRRRPPRASRACETCRVRKTKPQGKTASTESHTDSSFLDHSLDCFYRAAGPNEASTAAKRQAQIREAQKSKTRPSPWPDVSQNNQNNLHQSDSPDHYTPRVARSIGNINASSPTVFTPKRDDDSIVAATPELCDSASRDGLSGVNLHTNGTEFYGNSSNLAFLGNLYARARNQAENKPLTIPDNEPSYPSNGGTNAVVNSLSDKTAADQLTPNSPADKQSENHRYEMTPVIDRLSDEAQLEIEKMFISSYFCNKHYIHPMLCKTNFMRRCENEAFVLPRRPGFLRGISKFSGLYFSVVALGAINASPHETALLDHYCNYLPYLGKPGAMGKPSSLDFADYYFGKAKQALGDLFESCSLESAQALLLLSVFCQNALRPHSCFMYSGMAVRTAVAIGLASGMSSVSLDTRKEGRRTWCFADLIHMKDLQYYQVPLPTLKATSGNLLDPDAEDDHVAMIPAMVALAQIMSEASHLLYHSPKRSMSEMSQIAMSLDHKLLAWKATLPHFLNIDAASLNDTEWAFKQKLVLRLRFYNTRILIHRPFLAASASSTESSNLFQHLHTCLDAARTSIQMQYESFLHRIYIRTWWYNTTYALYGAMILLHLVLSGFPSIRDEDLLVDVEKSLDIFESMNNIVVARRCAEMIREVLEVARACVARRRSLIPSAAAHTSTLAPPPTHFGIDAATATATDPTAVQNRGDNLTGMVPPGTDSDFFFSLFNQDSQPDTRAEILANLVDPTILEDFAFGSGGGDFSFFLGS</sequence>
<keyword evidence="1" id="KW-0805">Transcription regulation</keyword>
<evidence type="ECO:0000259" key="5">
    <source>
        <dbReference type="Pfam" id="PF04082"/>
    </source>
</evidence>
<dbReference type="GO" id="GO:0008270">
    <property type="term" value="F:zinc ion binding"/>
    <property type="evidence" value="ECO:0007669"/>
    <property type="project" value="InterPro"/>
</dbReference>
<dbReference type="HOGENOM" id="CLU_008137_0_0_1"/>
<dbReference type="GO" id="GO:0006351">
    <property type="term" value="P:DNA-templated transcription"/>
    <property type="evidence" value="ECO:0007669"/>
    <property type="project" value="InterPro"/>
</dbReference>
<dbReference type="STRING" id="380704.G3Y1T2"/>
<evidence type="ECO:0000256" key="2">
    <source>
        <dbReference type="ARBA" id="ARBA00023163"/>
    </source>
</evidence>
<protein>
    <recommendedName>
        <fullName evidence="5">Xylanolytic transcriptional activator regulatory domain-containing protein</fullName>
    </recommendedName>
</protein>
<dbReference type="GO" id="GO:0005634">
    <property type="term" value="C:nucleus"/>
    <property type="evidence" value="ECO:0007669"/>
    <property type="project" value="TreeGrafter"/>
</dbReference>
<dbReference type="InterPro" id="IPR051127">
    <property type="entry name" value="Fungal_SecMet_Regulators"/>
</dbReference>
<dbReference type="GO" id="GO:0000981">
    <property type="term" value="F:DNA-binding transcription factor activity, RNA polymerase II-specific"/>
    <property type="evidence" value="ECO:0007669"/>
    <property type="project" value="TreeGrafter"/>
</dbReference>
<evidence type="ECO:0000256" key="4">
    <source>
        <dbReference type="SAM" id="MobiDB-lite"/>
    </source>
</evidence>
<accession>G3Y1T2</accession>
<dbReference type="PANTHER" id="PTHR47424:SF15">
    <property type="entry name" value="ZN(II)2CYS6 TRANSCRIPTION FACTOR (EUROFUNG)"/>
    <property type="match status" value="1"/>
</dbReference>
<comment type="caution">
    <text evidence="6">The sequence shown here is derived from an EMBL/GenBank/DDBJ whole genome shotgun (WGS) entry which is preliminary data.</text>
</comment>
<feature type="compositionally biased region" description="Polar residues" evidence="4">
    <location>
        <begin position="203"/>
        <end position="214"/>
    </location>
</feature>
<dbReference type="AlphaFoldDB" id="G3Y1T2"/>
<keyword evidence="2" id="KW-0804">Transcription</keyword>
<dbReference type="GO" id="GO:0000435">
    <property type="term" value="P:positive regulation of transcription from RNA polymerase II promoter by galactose"/>
    <property type="evidence" value="ECO:0007669"/>
    <property type="project" value="TreeGrafter"/>
</dbReference>
<feature type="region of interest" description="Disordered" evidence="4">
    <location>
        <begin position="193"/>
        <end position="214"/>
    </location>
</feature>
<dbReference type="PANTHER" id="PTHR47424">
    <property type="entry name" value="REGULATORY PROTEIN GAL4"/>
    <property type="match status" value="1"/>
</dbReference>
<gene>
    <name evidence="6" type="ORF">ASPNIDRAFT_52410</name>
</gene>
<feature type="compositionally biased region" description="Polar residues" evidence="4">
    <location>
        <begin position="39"/>
        <end position="51"/>
    </location>
</feature>
<dbReference type="CDD" id="cd12148">
    <property type="entry name" value="fungal_TF_MHR"/>
    <property type="match status" value="1"/>
</dbReference>
<dbReference type="EMBL" id="ACJE01000010">
    <property type="protein sequence ID" value="EHA23388.1"/>
    <property type="molecule type" value="Genomic_DNA"/>
</dbReference>
<organism evidence="6 7">
    <name type="scientific">Aspergillus niger (strain ATCC 1015 / CBS 113.46 / FGSC A1144 / LSHB Ac4 / NCTC 3858a / NRRL 328 / USDA 3528.7)</name>
    <dbReference type="NCBI Taxonomy" id="380704"/>
    <lineage>
        <taxon>Eukaryota</taxon>
        <taxon>Fungi</taxon>
        <taxon>Dikarya</taxon>
        <taxon>Ascomycota</taxon>
        <taxon>Pezizomycotina</taxon>
        <taxon>Eurotiomycetes</taxon>
        <taxon>Eurotiomycetidae</taxon>
        <taxon>Eurotiales</taxon>
        <taxon>Aspergillaceae</taxon>
        <taxon>Aspergillus</taxon>
        <taxon>Aspergillus subgen. Circumdati</taxon>
    </lineage>
</organism>
<keyword evidence="3" id="KW-0539">Nucleus</keyword>
<dbReference type="InterPro" id="IPR007219">
    <property type="entry name" value="XnlR_reg_dom"/>
</dbReference>
<feature type="region of interest" description="Disordered" evidence="4">
    <location>
        <begin position="70"/>
        <end position="116"/>
    </location>
</feature>
<dbReference type="Proteomes" id="UP000009038">
    <property type="component" value="Unassembled WGS sequence"/>
</dbReference>
<proteinExistence type="predicted"/>
<evidence type="ECO:0000256" key="3">
    <source>
        <dbReference type="ARBA" id="ARBA00023242"/>
    </source>
</evidence>
<feature type="compositionally biased region" description="Polar residues" evidence="4">
    <location>
        <begin position="96"/>
        <end position="107"/>
    </location>
</feature>
<dbReference type="Pfam" id="PF04082">
    <property type="entry name" value="Fungal_trans"/>
    <property type="match status" value="1"/>
</dbReference>
<dbReference type="OrthoDB" id="2571985at2759"/>
<evidence type="ECO:0000313" key="6">
    <source>
        <dbReference type="EMBL" id="EHA23388.1"/>
    </source>
</evidence>
<dbReference type="GO" id="GO:0000978">
    <property type="term" value="F:RNA polymerase II cis-regulatory region sequence-specific DNA binding"/>
    <property type="evidence" value="ECO:0007669"/>
    <property type="project" value="TreeGrafter"/>
</dbReference>
<feature type="compositionally biased region" description="Polar residues" evidence="4">
    <location>
        <begin position="1"/>
        <end position="10"/>
    </location>
</feature>
<reference evidence="6 7" key="1">
    <citation type="journal article" date="2011" name="Genome Res.">
        <title>Comparative genomics of citric-acid-producing Aspergillus niger ATCC 1015 versus enzyme-producing CBS 513.88.</title>
        <authorList>
            <person name="Andersen M.R."/>
            <person name="Salazar M.P."/>
            <person name="Schaap P.J."/>
            <person name="van de Vondervoort P.J."/>
            <person name="Culley D."/>
            <person name="Thykaer J."/>
            <person name="Frisvad J.C."/>
            <person name="Nielsen K.F."/>
            <person name="Albang R."/>
            <person name="Albermann K."/>
            <person name="Berka R.M."/>
            <person name="Braus G.H."/>
            <person name="Braus-Stromeyer S.A."/>
            <person name="Corrochano L.M."/>
            <person name="Dai Z."/>
            <person name="van Dijck P.W."/>
            <person name="Hofmann G."/>
            <person name="Lasure L.L."/>
            <person name="Magnuson J.K."/>
            <person name="Menke H."/>
            <person name="Meijer M."/>
            <person name="Meijer S.L."/>
            <person name="Nielsen J.B."/>
            <person name="Nielsen M.L."/>
            <person name="van Ooyen A.J."/>
            <person name="Pel H.J."/>
            <person name="Poulsen L."/>
            <person name="Samson R.A."/>
            <person name="Stam H."/>
            <person name="Tsang A."/>
            <person name="van den Brink J.M."/>
            <person name="Atkins A."/>
            <person name="Aerts A."/>
            <person name="Shapiro H."/>
            <person name="Pangilinan J."/>
            <person name="Salamov A."/>
            <person name="Lou Y."/>
            <person name="Lindquist E."/>
            <person name="Lucas S."/>
            <person name="Grimwood J."/>
            <person name="Grigoriev I.V."/>
            <person name="Kubicek C.P."/>
            <person name="Martinez D."/>
            <person name="van Peij N.N."/>
            <person name="Roubos J.A."/>
            <person name="Nielsen J."/>
            <person name="Baker S.E."/>
        </authorList>
    </citation>
    <scope>NUCLEOTIDE SEQUENCE [LARGE SCALE GENOMIC DNA]</scope>
    <source>
        <strain evidence="7">ATCC 1015 / CBS 113.46 / FGSC A1144 / LSHB Ac4 / NCTC 3858a / NRRL 328 / USDA 3528.7</strain>
    </source>
</reference>